<protein>
    <submittedName>
        <fullName evidence="1">Uncharacterized protein</fullName>
    </submittedName>
</protein>
<reference evidence="1" key="1">
    <citation type="journal article" date="2014" name="Front. Microbiol.">
        <title>High frequency of phylogenetically diverse reductive dehalogenase-homologous genes in deep subseafloor sedimentary metagenomes.</title>
        <authorList>
            <person name="Kawai M."/>
            <person name="Futagami T."/>
            <person name="Toyoda A."/>
            <person name="Takaki Y."/>
            <person name="Nishi S."/>
            <person name="Hori S."/>
            <person name="Arai W."/>
            <person name="Tsubouchi T."/>
            <person name="Morono Y."/>
            <person name="Uchiyama I."/>
            <person name="Ito T."/>
            <person name="Fujiyama A."/>
            <person name="Inagaki F."/>
            <person name="Takami H."/>
        </authorList>
    </citation>
    <scope>NUCLEOTIDE SEQUENCE</scope>
    <source>
        <strain evidence="1">Expedition CK06-06</strain>
    </source>
</reference>
<evidence type="ECO:0000313" key="1">
    <source>
        <dbReference type="EMBL" id="GAH51558.1"/>
    </source>
</evidence>
<name>X1I1Z4_9ZZZZ</name>
<feature type="non-terminal residue" evidence="1">
    <location>
        <position position="1"/>
    </location>
</feature>
<proteinExistence type="predicted"/>
<organism evidence="1">
    <name type="scientific">marine sediment metagenome</name>
    <dbReference type="NCBI Taxonomy" id="412755"/>
    <lineage>
        <taxon>unclassified sequences</taxon>
        <taxon>metagenomes</taxon>
        <taxon>ecological metagenomes</taxon>
    </lineage>
</organism>
<gene>
    <name evidence="1" type="ORF">S03H2_37837</name>
</gene>
<dbReference type="EMBL" id="BARU01023303">
    <property type="protein sequence ID" value="GAH51558.1"/>
    <property type="molecule type" value="Genomic_DNA"/>
</dbReference>
<dbReference type="AlphaFoldDB" id="X1I1Z4"/>
<comment type="caution">
    <text evidence="1">The sequence shown here is derived from an EMBL/GenBank/DDBJ whole genome shotgun (WGS) entry which is preliminary data.</text>
</comment>
<sequence>LIGVASENCTKYNSETIEIDIMMIAESRKITKTELQDMLTQAQDL</sequence>
<accession>X1I1Z4</accession>